<dbReference type="eggNOG" id="ENOG503344G">
    <property type="taxonomic scope" value="Bacteria"/>
</dbReference>
<name>A0A0A3I203_9BACL</name>
<evidence type="ECO:0008006" key="3">
    <source>
        <dbReference type="Google" id="ProtNLM"/>
    </source>
</evidence>
<evidence type="ECO:0000313" key="1">
    <source>
        <dbReference type="EMBL" id="KGR78826.1"/>
    </source>
</evidence>
<dbReference type="STRING" id="1384049.CD29_09090"/>
<accession>A0A0A3I203</accession>
<dbReference type="RefSeq" id="WP_036185501.1">
    <property type="nucleotide sequence ID" value="NZ_AVDA01000009.1"/>
</dbReference>
<dbReference type="OrthoDB" id="1707820at2"/>
<reference evidence="1 2" key="1">
    <citation type="submission" date="2014-02" db="EMBL/GenBank/DDBJ databases">
        <title>Draft genome sequence of Lysinibacillus manganicus DSM 26584T.</title>
        <authorList>
            <person name="Zhang F."/>
            <person name="Wang G."/>
            <person name="Zhang L."/>
        </authorList>
    </citation>
    <scope>NUCLEOTIDE SEQUENCE [LARGE SCALE GENOMIC DNA]</scope>
    <source>
        <strain evidence="1 2">DSM 26584</strain>
    </source>
</reference>
<protein>
    <recommendedName>
        <fullName evidence="3">Spore coat protein</fullName>
    </recommendedName>
</protein>
<dbReference type="Proteomes" id="UP000030416">
    <property type="component" value="Unassembled WGS sequence"/>
</dbReference>
<organism evidence="1 2">
    <name type="scientific">Ureibacillus manganicus DSM 26584</name>
    <dbReference type="NCBI Taxonomy" id="1384049"/>
    <lineage>
        <taxon>Bacteria</taxon>
        <taxon>Bacillati</taxon>
        <taxon>Bacillota</taxon>
        <taxon>Bacilli</taxon>
        <taxon>Bacillales</taxon>
        <taxon>Caryophanaceae</taxon>
        <taxon>Ureibacillus</taxon>
    </lineage>
</organism>
<dbReference type="EMBL" id="JPVN01000009">
    <property type="protein sequence ID" value="KGR78826.1"/>
    <property type="molecule type" value="Genomic_DNA"/>
</dbReference>
<sequence>MNNNLTELEVEHLRSLIGGHGNVAKKLEAYAASCTDPELKAILERDAQAAKQAQQDLISYLN</sequence>
<evidence type="ECO:0000313" key="2">
    <source>
        <dbReference type="Proteomes" id="UP000030416"/>
    </source>
</evidence>
<keyword evidence="2" id="KW-1185">Reference proteome</keyword>
<proteinExistence type="predicted"/>
<comment type="caution">
    <text evidence="1">The sequence shown here is derived from an EMBL/GenBank/DDBJ whole genome shotgun (WGS) entry which is preliminary data.</text>
</comment>
<gene>
    <name evidence="1" type="ORF">CD29_09090</name>
</gene>
<dbReference type="AlphaFoldDB" id="A0A0A3I203"/>